<dbReference type="Proteomes" id="UP000799764">
    <property type="component" value="Unassembled WGS sequence"/>
</dbReference>
<keyword evidence="3" id="KW-1185">Reference proteome</keyword>
<proteinExistence type="predicted"/>
<gene>
    <name evidence="2" type="ORF">P171DRAFT_481970</name>
</gene>
<protein>
    <submittedName>
        <fullName evidence="2">Uncharacterized protein</fullName>
    </submittedName>
</protein>
<accession>A0A9P4PUA6</accession>
<feature type="compositionally biased region" description="Low complexity" evidence="1">
    <location>
        <begin position="224"/>
        <end position="235"/>
    </location>
</feature>
<evidence type="ECO:0000313" key="3">
    <source>
        <dbReference type="Proteomes" id="UP000799764"/>
    </source>
</evidence>
<organism evidence="2 3">
    <name type="scientific">Karstenula rhodostoma CBS 690.94</name>
    <dbReference type="NCBI Taxonomy" id="1392251"/>
    <lineage>
        <taxon>Eukaryota</taxon>
        <taxon>Fungi</taxon>
        <taxon>Dikarya</taxon>
        <taxon>Ascomycota</taxon>
        <taxon>Pezizomycotina</taxon>
        <taxon>Dothideomycetes</taxon>
        <taxon>Pleosporomycetidae</taxon>
        <taxon>Pleosporales</taxon>
        <taxon>Massarineae</taxon>
        <taxon>Didymosphaeriaceae</taxon>
        <taxon>Karstenula</taxon>
    </lineage>
</organism>
<evidence type="ECO:0000313" key="2">
    <source>
        <dbReference type="EMBL" id="KAF2448931.1"/>
    </source>
</evidence>
<comment type="caution">
    <text evidence="2">The sequence shown here is derived from an EMBL/GenBank/DDBJ whole genome shotgun (WGS) entry which is preliminary data.</text>
</comment>
<reference evidence="2" key="1">
    <citation type="journal article" date="2020" name="Stud. Mycol.">
        <title>101 Dothideomycetes genomes: a test case for predicting lifestyles and emergence of pathogens.</title>
        <authorList>
            <person name="Haridas S."/>
            <person name="Albert R."/>
            <person name="Binder M."/>
            <person name="Bloem J."/>
            <person name="Labutti K."/>
            <person name="Salamov A."/>
            <person name="Andreopoulos B."/>
            <person name="Baker S."/>
            <person name="Barry K."/>
            <person name="Bills G."/>
            <person name="Bluhm B."/>
            <person name="Cannon C."/>
            <person name="Castanera R."/>
            <person name="Culley D."/>
            <person name="Daum C."/>
            <person name="Ezra D."/>
            <person name="Gonzalez J."/>
            <person name="Henrissat B."/>
            <person name="Kuo A."/>
            <person name="Liang C."/>
            <person name="Lipzen A."/>
            <person name="Lutzoni F."/>
            <person name="Magnuson J."/>
            <person name="Mondo S."/>
            <person name="Nolan M."/>
            <person name="Ohm R."/>
            <person name="Pangilinan J."/>
            <person name="Park H.-J."/>
            <person name="Ramirez L."/>
            <person name="Alfaro M."/>
            <person name="Sun H."/>
            <person name="Tritt A."/>
            <person name="Yoshinaga Y."/>
            <person name="Zwiers L.-H."/>
            <person name="Turgeon B."/>
            <person name="Goodwin S."/>
            <person name="Spatafora J."/>
            <person name="Crous P."/>
            <person name="Grigoriev I."/>
        </authorList>
    </citation>
    <scope>NUCLEOTIDE SEQUENCE</scope>
    <source>
        <strain evidence="2">CBS 690.94</strain>
    </source>
</reference>
<dbReference type="OrthoDB" id="3796170at2759"/>
<dbReference type="EMBL" id="MU001495">
    <property type="protein sequence ID" value="KAF2448931.1"/>
    <property type="molecule type" value="Genomic_DNA"/>
</dbReference>
<feature type="region of interest" description="Disordered" evidence="1">
    <location>
        <begin position="65"/>
        <end position="101"/>
    </location>
</feature>
<feature type="region of interest" description="Disordered" evidence="1">
    <location>
        <begin position="221"/>
        <end position="240"/>
    </location>
</feature>
<name>A0A9P4PUA6_9PLEO</name>
<sequence>MNIVLETNITSFVSVGIHTFTERVIPKQHREVDTSLTDPACTGKILPITCFSMYTISSSVPSITSAPSSHVEPSSSKTPDTTSAAPSGKSTSAAPTTSPTETADRLRECFLGSSCGSLFSNLTSFWKELHADAPMDEQDKEFAQLYCVRENRVNFELNTQALWNTFRDNVVGFCEGPARSVYAFSKQLLLFKKEMIVSPLGVEPAGFDPIVERMVEAWDKNGKSTRTSTATATSSPAGLPTQALTQLPRAWPYTRAAVARRPGMTARFTVTGRNGEVEGVVVESMVW</sequence>
<dbReference type="AlphaFoldDB" id="A0A9P4PUA6"/>
<evidence type="ECO:0000256" key="1">
    <source>
        <dbReference type="SAM" id="MobiDB-lite"/>
    </source>
</evidence>